<proteinExistence type="inferred from homology"/>
<dbReference type="InterPro" id="IPR026891">
    <property type="entry name" value="Fn3-like"/>
</dbReference>
<dbReference type="GO" id="GO:0005975">
    <property type="term" value="P:carbohydrate metabolic process"/>
    <property type="evidence" value="ECO:0007669"/>
    <property type="project" value="InterPro"/>
</dbReference>
<accession>A0A3E1Y2C4</accession>
<dbReference type="InterPro" id="IPR017853">
    <property type="entry name" value="GH"/>
</dbReference>
<comment type="caution">
    <text evidence="6">The sequence shown here is derived from an EMBL/GenBank/DDBJ whole genome shotgun (WGS) entry which is preliminary data.</text>
</comment>
<dbReference type="Pfam" id="PF14310">
    <property type="entry name" value="Fn3-like"/>
    <property type="match status" value="1"/>
</dbReference>
<dbReference type="Gene3D" id="3.20.20.300">
    <property type="entry name" value="Glycoside hydrolase, family 3, N-terminal domain"/>
    <property type="match status" value="1"/>
</dbReference>
<evidence type="ECO:0000313" key="7">
    <source>
        <dbReference type="Proteomes" id="UP000260644"/>
    </source>
</evidence>
<dbReference type="Pfam" id="PF00933">
    <property type="entry name" value="Glyco_hydro_3"/>
    <property type="match status" value="1"/>
</dbReference>
<dbReference type="PROSITE" id="PS00775">
    <property type="entry name" value="GLYCOSYL_HYDROL_F3"/>
    <property type="match status" value="1"/>
</dbReference>
<keyword evidence="4" id="KW-0326">Glycosidase</keyword>
<dbReference type="Gene3D" id="2.60.40.10">
    <property type="entry name" value="Immunoglobulins"/>
    <property type="match status" value="1"/>
</dbReference>
<reference evidence="6 7" key="1">
    <citation type="submission" date="2018-07" db="EMBL/GenBank/DDBJ databases">
        <title>Chitinophaga K2CV101002-2 sp. nov., isolated from a monsoon evergreen broad-leaved forest soil.</title>
        <authorList>
            <person name="Lv Y."/>
        </authorList>
    </citation>
    <scope>NUCLEOTIDE SEQUENCE [LARGE SCALE GENOMIC DNA]</scope>
    <source>
        <strain evidence="6 7">GDMCC 1.1288</strain>
    </source>
</reference>
<keyword evidence="3" id="KW-0119">Carbohydrate metabolism</keyword>
<evidence type="ECO:0000256" key="4">
    <source>
        <dbReference type="RuleBase" id="RU361161"/>
    </source>
</evidence>
<organism evidence="6 7">
    <name type="scientific">Chitinophaga silvatica</name>
    <dbReference type="NCBI Taxonomy" id="2282649"/>
    <lineage>
        <taxon>Bacteria</taxon>
        <taxon>Pseudomonadati</taxon>
        <taxon>Bacteroidota</taxon>
        <taxon>Chitinophagia</taxon>
        <taxon>Chitinophagales</taxon>
        <taxon>Chitinophagaceae</taxon>
        <taxon>Chitinophaga</taxon>
    </lineage>
</organism>
<dbReference type="SMART" id="SM01217">
    <property type="entry name" value="Fn3_like"/>
    <property type="match status" value="1"/>
</dbReference>
<dbReference type="EMBL" id="QPMM01000019">
    <property type="protein sequence ID" value="RFS18814.1"/>
    <property type="molecule type" value="Genomic_DNA"/>
</dbReference>
<dbReference type="InterPro" id="IPR036962">
    <property type="entry name" value="Glyco_hydro_3_N_sf"/>
</dbReference>
<comment type="similarity">
    <text evidence="1 4">Belongs to the glycosyl hydrolase 3 family.</text>
</comment>
<dbReference type="PANTHER" id="PTHR42715:SF10">
    <property type="entry name" value="BETA-GLUCOSIDASE"/>
    <property type="match status" value="1"/>
</dbReference>
<dbReference type="AlphaFoldDB" id="A0A3E1Y2C4"/>
<dbReference type="SUPFAM" id="SSF51445">
    <property type="entry name" value="(Trans)glycosidases"/>
    <property type="match status" value="1"/>
</dbReference>
<dbReference type="PRINTS" id="PR00133">
    <property type="entry name" value="GLHYDRLASE3"/>
</dbReference>
<gene>
    <name evidence="6" type="ORF">DVR12_26815</name>
</gene>
<dbReference type="Proteomes" id="UP000260644">
    <property type="component" value="Unassembled WGS sequence"/>
</dbReference>
<dbReference type="RefSeq" id="WP_116978899.1">
    <property type="nucleotide sequence ID" value="NZ_QPMM01000019.1"/>
</dbReference>
<evidence type="ECO:0000313" key="6">
    <source>
        <dbReference type="EMBL" id="RFS18814.1"/>
    </source>
</evidence>
<dbReference type="SUPFAM" id="SSF52279">
    <property type="entry name" value="Beta-D-glucan exohydrolase, C-terminal domain"/>
    <property type="match status" value="1"/>
</dbReference>
<dbReference type="Pfam" id="PF01915">
    <property type="entry name" value="Glyco_hydro_3_C"/>
    <property type="match status" value="1"/>
</dbReference>
<protein>
    <submittedName>
        <fullName evidence="6">Beta-glucosidase</fullName>
    </submittedName>
</protein>
<evidence type="ECO:0000259" key="5">
    <source>
        <dbReference type="SMART" id="SM01217"/>
    </source>
</evidence>
<dbReference type="InterPro" id="IPR050288">
    <property type="entry name" value="Cellulose_deg_GH3"/>
</dbReference>
<dbReference type="FunFam" id="2.60.40.10:FF:000495">
    <property type="entry name" value="Periplasmic beta-glucosidase"/>
    <property type="match status" value="1"/>
</dbReference>
<dbReference type="InterPro" id="IPR036881">
    <property type="entry name" value="Glyco_hydro_3_C_sf"/>
</dbReference>
<dbReference type="InterPro" id="IPR019800">
    <property type="entry name" value="Glyco_hydro_3_AS"/>
</dbReference>
<name>A0A3E1Y2C4_9BACT</name>
<dbReference type="InterPro" id="IPR002772">
    <property type="entry name" value="Glyco_hydro_3_C"/>
</dbReference>
<evidence type="ECO:0000256" key="1">
    <source>
        <dbReference type="ARBA" id="ARBA00005336"/>
    </source>
</evidence>
<dbReference type="OrthoDB" id="721009at2"/>
<dbReference type="GO" id="GO:0008422">
    <property type="term" value="F:beta-glucosidase activity"/>
    <property type="evidence" value="ECO:0007669"/>
    <property type="project" value="UniProtKB-ARBA"/>
</dbReference>
<dbReference type="Gene3D" id="3.40.50.1700">
    <property type="entry name" value="Glycoside hydrolase family 3 C-terminal domain"/>
    <property type="match status" value="1"/>
</dbReference>
<evidence type="ECO:0000256" key="2">
    <source>
        <dbReference type="ARBA" id="ARBA00022801"/>
    </source>
</evidence>
<keyword evidence="7" id="KW-1185">Reference proteome</keyword>
<evidence type="ECO:0000256" key="3">
    <source>
        <dbReference type="ARBA" id="ARBA00023277"/>
    </source>
</evidence>
<dbReference type="InterPro" id="IPR001764">
    <property type="entry name" value="Glyco_hydro_3_N"/>
</dbReference>
<dbReference type="InterPro" id="IPR013783">
    <property type="entry name" value="Ig-like_fold"/>
</dbReference>
<keyword evidence="2 4" id="KW-0378">Hydrolase</keyword>
<sequence length="780" mass="85502">MQQKFLLAVALLCVQLGHGQQLPAYKNAHLSPDARAKDLLSRMTLQEKIMQTQCLWGQKAQILDAQGNFDPHKAAPVLKNGLGQLARLNERYGPNSTGRHPAEQAALYNAIQHYFIEKTRLGIPVIVHEESLHGQQTQDATNFPVPIALASTWDEALLTEIYSNVAEEIRARGGHQVLAPVIDIVRDPRWGRTEETLGEDPYLTSRLAVATLKGYQGNGTYLAPNKVAATLKHFGIHGQSEGGLNVAPSNIDERTAREVFFKPFEAAVKEGNAMNVMACYNEVFGLPAHINSYLLKDILRKEWGFKGVIVSDYYAVRDVQTLHKITPSLAEAGALAFNAGIEVETPDPDGFKFLEDAVKSGNLKLADLDSAVTHILIAKFRLGLFEHPYVEDAKADEIVGSPTKRAIAYKAAQESMVLLKNDHQVLPWHKENIKTIAFIGPNANKCLLGGYSGTPRVTTSPLQAMRERYGNDIKILYAEGVSLADTDNWFADTVRLVNNTTNKEKIAEAIKIAQQADAVVLFVGEQPTMSREGWASNHLGDLPTLDLLNGQQELISAITALGKPTCAFVNSGPPLAINGLVDAVPALIQCWYLGQESGYAMVDALFGVINPGGKLPISFPRSAGHIPAYYNYKPSARRGYNLGYEVSPLFAFGHGLSYTTFNYSQPVLSKSSINLAETTQVKVTVTNTGKLRGTEVVQLYIRDDYSSVTRPVKELKGFKRIELEPGQSEEVSFSINKAMLSFYDKNMNWIAEPGTFTIMVGTSSDETGSCTLTLNAGKIH</sequence>
<dbReference type="PANTHER" id="PTHR42715">
    <property type="entry name" value="BETA-GLUCOSIDASE"/>
    <property type="match status" value="1"/>
</dbReference>
<feature type="domain" description="Fibronectin type III-like" evidence="5">
    <location>
        <begin position="695"/>
        <end position="764"/>
    </location>
</feature>